<sequence length="447" mass="50553">MASDDHTGQTTLDWSVVRGVVQVAELLLQEGGRLNAANMDGYQESRKLKTQLLMVQHHLVLLQVLNQTQKFPIFYELNDVRPSTKWKQSFIDEVKMTFRAVYQVKKGEFLEALVGNDQASRLLKSLYGLKQASRKWNIKLTTTLIDSGFIQITRDYSLFTKRKENKLVVVLIYVDDLLMTGSDYSMIHETKTVLQHAFKIKDLRELRYFLGLEFARSEAGILIHQRKYTLELLADMGLSGAKPVSTPMELNLKLTTTEFDSHINPAHIDTLLEDPTSYQRLIGRLLYLTTTRPDISFAVQCLSQFMHAPKASHMDAALRLVRYLKTAPGLGILMSSTGGNNLQVFCDADWGSCINSRRSITRYLIKYGDSPVSWKSKKQVTVSRSSTEAEYRAMASTVAEVVWTVGLFQELGVVISLPVPVYSDSTAALQIAANSMLHERTKHFDID</sequence>
<protein>
    <submittedName>
        <fullName evidence="4">Uncharacterized protein LOC107016973</fullName>
    </submittedName>
</protein>
<dbReference type="PANTHER" id="PTHR11439:SF441">
    <property type="entry name" value="REVERSE TRANSCRIPTASE TY1_COPIA-TYPE DOMAIN-CONTAINING PROTEIN"/>
    <property type="match status" value="1"/>
</dbReference>
<dbReference type="InterPro" id="IPR013103">
    <property type="entry name" value="RVT_2"/>
</dbReference>
<dbReference type="SUPFAM" id="SSF56672">
    <property type="entry name" value="DNA/RNA polymerases"/>
    <property type="match status" value="1"/>
</dbReference>
<evidence type="ECO:0000313" key="4">
    <source>
        <dbReference type="RefSeq" id="XP_015072756.1"/>
    </source>
</evidence>
<accession>A0ABM1GL92</accession>
<evidence type="ECO:0000313" key="3">
    <source>
        <dbReference type="Proteomes" id="UP000694930"/>
    </source>
</evidence>
<reference evidence="4" key="2">
    <citation type="submission" date="2025-08" db="UniProtKB">
        <authorList>
            <consortium name="RefSeq"/>
        </authorList>
    </citation>
    <scope>IDENTIFICATION</scope>
</reference>
<name>A0ABM1GL92_SOLPN</name>
<dbReference type="GeneID" id="107016973"/>
<dbReference type="InterPro" id="IPR043502">
    <property type="entry name" value="DNA/RNA_pol_sf"/>
</dbReference>
<keyword evidence="1" id="KW-0040">ANK repeat</keyword>
<dbReference type="PROSITE" id="PS50088">
    <property type="entry name" value="ANK_REPEAT"/>
    <property type="match status" value="1"/>
</dbReference>
<evidence type="ECO:0000256" key="1">
    <source>
        <dbReference type="PROSITE-ProRule" id="PRU00023"/>
    </source>
</evidence>
<dbReference type="InterPro" id="IPR002110">
    <property type="entry name" value="Ankyrin_rpt"/>
</dbReference>
<keyword evidence="3" id="KW-1185">Reference proteome</keyword>
<proteinExistence type="predicted"/>
<dbReference type="Pfam" id="PF07727">
    <property type="entry name" value="RVT_2"/>
    <property type="match status" value="1"/>
</dbReference>
<dbReference type="CDD" id="cd09272">
    <property type="entry name" value="RNase_HI_RT_Ty1"/>
    <property type="match status" value="1"/>
</dbReference>
<organism evidence="3 4">
    <name type="scientific">Solanum pennellii</name>
    <name type="common">Tomato</name>
    <name type="synonym">Lycopersicon pennellii</name>
    <dbReference type="NCBI Taxonomy" id="28526"/>
    <lineage>
        <taxon>Eukaryota</taxon>
        <taxon>Viridiplantae</taxon>
        <taxon>Streptophyta</taxon>
        <taxon>Embryophyta</taxon>
        <taxon>Tracheophyta</taxon>
        <taxon>Spermatophyta</taxon>
        <taxon>Magnoliopsida</taxon>
        <taxon>eudicotyledons</taxon>
        <taxon>Gunneridae</taxon>
        <taxon>Pentapetalae</taxon>
        <taxon>asterids</taxon>
        <taxon>lamiids</taxon>
        <taxon>Solanales</taxon>
        <taxon>Solanaceae</taxon>
        <taxon>Solanoideae</taxon>
        <taxon>Solaneae</taxon>
        <taxon>Solanum</taxon>
        <taxon>Solanum subgen. Lycopersicon</taxon>
    </lineage>
</organism>
<feature type="domain" description="Reverse transcriptase Ty1/copia-type" evidence="2">
    <location>
        <begin position="117"/>
        <end position="249"/>
    </location>
</feature>
<feature type="repeat" description="ANK" evidence="1">
    <location>
        <begin position="7"/>
        <end position="39"/>
    </location>
</feature>
<dbReference type="PANTHER" id="PTHR11439">
    <property type="entry name" value="GAG-POL-RELATED RETROTRANSPOSON"/>
    <property type="match status" value="1"/>
</dbReference>
<gene>
    <name evidence="4" type="primary">LOC107016973</name>
</gene>
<dbReference type="RefSeq" id="XP_015072756.1">
    <property type="nucleotide sequence ID" value="XM_015217270.1"/>
</dbReference>
<dbReference type="Proteomes" id="UP000694930">
    <property type="component" value="Chromosome 4"/>
</dbReference>
<reference evidence="3" key="1">
    <citation type="journal article" date="2014" name="Nat. Genet.">
        <title>The genome of the stress-tolerant wild tomato species Solanum pennellii.</title>
        <authorList>
            <person name="Bolger A."/>
            <person name="Scossa F."/>
            <person name="Bolger M.E."/>
            <person name="Lanz C."/>
            <person name="Maumus F."/>
            <person name="Tohge T."/>
            <person name="Quesneville H."/>
            <person name="Alseekh S."/>
            <person name="Sorensen I."/>
            <person name="Lichtenstein G."/>
            <person name="Fich E.A."/>
            <person name="Conte M."/>
            <person name="Keller H."/>
            <person name="Schneeberger K."/>
            <person name="Schwacke R."/>
            <person name="Ofner I."/>
            <person name="Vrebalov J."/>
            <person name="Xu Y."/>
            <person name="Osorio S."/>
            <person name="Aflitos S.A."/>
            <person name="Schijlen E."/>
            <person name="Jimenez-Gomez J.M."/>
            <person name="Ryngajllo M."/>
            <person name="Kimura S."/>
            <person name="Kumar R."/>
            <person name="Koenig D."/>
            <person name="Headland L.R."/>
            <person name="Maloof J.N."/>
            <person name="Sinha N."/>
            <person name="van Ham R.C."/>
            <person name="Lankhorst R.K."/>
            <person name="Mao L."/>
            <person name="Vogel A."/>
            <person name="Arsova B."/>
            <person name="Panstruga R."/>
            <person name="Fei Z."/>
            <person name="Rose J.K."/>
            <person name="Zamir D."/>
            <person name="Carrari F."/>
            <person name="Giovannoni J.J."/>
            <person name="Weigel D."/>
            <person name="Usadel B."/>
            <person name="Fernie A.R."/>
        </authorList>
    </citation>
    <scope>NUCLEOTIDE SEQUENCE [LARGE SCALE GENOMIC DNA]</scope>
    <source>
        <strain evidence="3">cv. LA0716</strain>
    </source>
</reference>
<evidence type="ECO:0000259" key="2">
    <source>
        <dbReference type="Pfam" id="PF07727"/>
    </source>
</evidence>